<reference evidence="1" key="1">
    <citation type="submission" date="2022-06" db="EMBL/GenBank/DDBJ databases">
        <title>Phylogenomic reconstructions and comparative analyses of Kickxellomycotina fungi.</title>
        <authorList>
            <person name="Reynolds N.K."/>
            <person name="Stajich J.E."/>
            <person name="Barry K."/>
            <person name="Grigoriev I.V."/>
            <person name="Crous P."/>
            <person name="Smith M.E."/>
        </authorList>
    </citation>
    <scope>NUCLEOTIDE SEQUENCE</scope>
    <source>
        <strain evidence="1">RSA 2271</strain>
    </source>
</reference>
<keyword evidence="2" id="KW-1185">Reference proteome</keyword>
<name>A0ACC1HDC9_9FUNG</name>
<dbReference type="EMBL" id="JAMZIH010008517">
    <property type="protein sequence ID" value="KAJ1671947.1"/>
    <property type="molecule type" value="Genomic_DNA"/>
</dbReference>
<evidence type="ECO:0000313" key="1">
    <source>
        <dbReference type="EMBL" id="KAJ1671947.1"/>
    </source>
</evidence>
<sequence>HAPQSLGGVVGNGAGTEESDHAVPEYPIRSFDEAAPTLLRKQGTWAVVLEYCGGGDSWSWIQAHKSDIGPDIFFQWSQQLASGMQALHAAGISHNDIKPHNILLTTPQSEEGEVTVWDNNYHYNCIRIADFTAAKFDPTCLHWLRYSYDFDPTLFISYSDHVGTIPHSAPEMLSICTSFPTLNSDHRHTEGNDCNGDYFNAGFDSVAFAASDVYSLGIAFYVLFVSAREPYQSIRSNMELLLRAKSGAFWTWEQEHYRQPQPKPLQRAQTVSNK</sequence>
<evidence type="ECO:0000313" key="2">
    <source>
        <dbReference type="Proteomes" id="UP001145114"/>
    </source>
</evidence>
<organism evidence="1 2">
    <name type="scientific">Spiromyces aspiralis</name>
    <dbReference type="NCBI Taxonomy" id="68401"/>
    <lineage>
        <taxon>Eukaryota</taxon>
        <taxon>Fungi</taxon>
        <taxon>Fungi incertae sedis</taxon>
        <taxon>Zoopagomycota</taxon>
        <taxon>Kickxellomycotina</taxon>
        <taxon>Kickxellomycetes</taxon>
        <taxon>Kickxellales</taxon>
        <taxon>Kickxellaceae</taxon>
        <taxon>Spiromyces</taxon>
    </lineage>
</organism>
<feature type="non-terminal residue" evidence="1">
    <location>
        <position position="274"/>
    </location>
</feature>
<dbReference type="Proteomes" id="UP001145114">
    <property type="component" value="Unassembled WGS sequence"/>
</dbReference>
<gene>
    <name evidence="1" type="ORF">EV182_007363</name>
</gene>
<protein>
    <submittedName>
        <fullName evidence="1">Uncharacterized protein</fullName>
    </submittedName>
</protein>
<feature type="non-terminal residue" evidence="1">
    <location>
        <position position="1"/>
    </location>
</feature>
<proteinExistence type="predicted"/>
<accession>A0ACC1HDC9</accession>
<comment type="caution">
    <text evidence="1">The sequence shown here is derived from an EMBL/GenBank/DDBJ whole genome shotgun (WGS) entry which is preliminary data.</text>
</comment>